<evidence type="ECO:0000313" key="3">
    <source>
        <dbReference type="EMBL" id="GAA2482962.1"/>
    </source>
</evidence>
<evidence type="ECO:0000259" key="1">
    <source>
        <dbReference type="Pfam" id="PF00108"/>
    </source>
</evidence>
<dbReference type="NCBIfam" id="NF005892">
    <property type="entry name" value="PRK07855.1"/>
    <property type="match status" value="1"/>
</dbReference>
<sequence>MASSPTSPLSGAAAVVGIGATEFSKDSGRSELQLACEAVLAALDDAGISPEEVDGLTTFTMEGNPEIAVARSCGIGELSFFSRVGYGGGAACATVQQAAMAVATGAAQVVVCYRAFNERSGERFGTGMQDRPMASTADRAQYSWFTPFGLLTPAQWVAMFARRYMHRYGATGDDFGRVAVVARKHAANNPAAWFHGRPITLEDHRNSRWIAEPLRLLDCCQETDGGQALVVVSAERARDLRHKPAIVRAAAQGSGEDQQMMTSYYRPDITGIPEMGLVGRQLYAQSGLTPDDIQAAVLYDHFTPLVLPQLEELGFCKPGEAKDFIADGHLELGGRLPSNTHGGQIGEAYLHGVNGIAEGVRLIRGTSHNQPEDVHNVLVTAGTAVPTSALILGAE</sequence>
<dbReference type="PIRSF" id="PIRSF000429">
    <property type="entry name" value="Ac-CoA_Ac_transf"/>
    <property type="match status" value="1"/>
</dbReference>
<feature type="domain" description="Thiolase C-terminal" evidence="2">
    <location>
        <begin position="260"/>
        <end position="392"/>
    </location>
</feature>
<dbReference type="Pfam" id="PF22691">
    <property type="entry name" value="Thiolase_C_1"/>
    <property type="match status" value="1"/>
</dbReference>
<feature type="domain" description="Thiolase N-terminal" evidence="1">
    <location>
        <begin position="21"/>
        <end position="234"/>
    </location>
</feature>
<dbReference type="CDD" id="cd00829">
    <property type="entry name" value="SCP-x_thiolase"/>
    <property type="match status" value="1"/>
</dbReference>
<dbReference type="Gene3D" id="3.40.47.10">
    <property type="match status" value="1"/>
</dbReference>
<dbReference type="PANTHER" id="PTHR42870">
    <property type="entry name" value="ACETYL-COA C-ACETYLTRANSFERASE"/>
    <property type="match status" value="1"/>
</dbReference>
<dbReference type="EMBL" id="BAAATA010000008">
    <property type="protein sequence ID" value="GAA2482962.1"/>
    <property type="molecule type" value="Genomic_DNA"/>
</dbReference>
<comment type="caution">
    <text evidence="3">The sequence shown here is derived from an EMBL/GenBank/DDBJ whole genome shotgun (WGS) entry which is preliminary data.</text>
</comment>
<accession>A0ABN3LFH4</accession>
<evidence type="ECO:0000259" key="2">
    <source>
        <dbReference type="Pfam" id="PF22691"/>
    </source>
</evidence>
<dbReference type="InterPro" id="IPR020616">
    <property type="entry name" value="Thiolase_N"/>
</dbReference>
<evidence type="ECO:0000313" key="4">
    <source>
        <dbReference type="Proteomes" id="UP001501358"/>
    </source>
</evidence>
<organism evidence="3 4">
    <name type="scientific">Streptomyces thermolineatus</name>
    <dbReference type="NCBI Taxonomy" id="44033"/>
    <lineage>
        <taxon>Bacteria</taxon>
        <taxon>Bacillati</taxon>
        <taxon>Actinomycetota</taxon>
        <taxon>Actinomycetes</taxon>
        <taxon>Kitasatosporales</taxon>
        <taxon>Streptomycetaceae</taxon>
        <taxon>Streptomyces</taxon>
    </lineage>
</organism>
<dbReference type="RefSeq" id="WP_344382700.1">
    <property type="nucleotide sequence ID" value="NZ_BAAATA010000008.1"/>
</dbReference>
<dbReference type="InterPro" id="IPR016039">
    <property type="entry name" value="Thiolase-like"/>
</dbReference>
<dbReference type="SUPFAM" id="SSF53901">
    <property type="entry name" value="Thiolase-like"/>
    <property type="match status" value="2"/>
</dbReference>
<protein>
    <submittedName>
        <fullName evidence="3">Lipid-transfer protein</fullName>
    </submittedName>
</protein>
<reference evidence="3 4" key="1">
    <citation type="journal article" date="2019" name="Int. J. Syst. Evol. Microbiol.">
        <title>The Global Catalogue of Microorganisms (GCM) 10K type strain sequencing project: providing services to taxonomists for standard genome sequencing and annotation.</title>
        <authorList>
            <consortium name="The Broad Institute Genomics Platform"/>
            <consortium name="The Broad Institute Genome Sequencing Center for Infectious Disease"/>
            <person name="Wu L."/>
            <person name="Ma J."/>
        </authorList>
    </citation>
    <scope>NUCLEOTIDE SEQUENCE [LARGE SCALE GENOMIC DNA]</scope>
    <source>
        <strain evidence="3 4">JCM 6307</strain>
    </source>
</reference>
<dbReference type="InterPro" id="IPR002155">
    <property type="entry name" value="Thiolase"/>
</dbReference>
<proteinExistence type="predicted"/>
<dbReference type="PANTHER" id="PTHR42870:SF1">
    <property type="entry name" value="NON-SPECIFIC LIPID-TRANSFER PROTEIN-LIKE 2"/>
    <property type="match status" value="1"/>
</dbReference>
<keyword evidence="4" id="KW-1185">Reference proteome</keyword>
<dbReference type="Pfam" id="PF00108">
    <property type="entry name" value="Thiolase_N"/>
    <property type="match status" value="1"/>
</dbReference>
<name>A0ABN3LFH4_9ACTN</name>
<dbReference type="InterPro" id="IPR055140">
    <property type="entry name" value="Thiolase_C_2"/>
</dbReference>
<dbReference type="Proteomes" id="UP001501358">
    <property type="component" value="Unassembled WGS sequence"/>
</dbReference>
<gene>
    <name evidence="3" type="ORF">GCM10010406_19120</name>
</gene>